<dbReference type="SMART" id="SM00239">
    <property type="entry name" value="C2"/>
    <property type="match status" value="1"/>
</dbReference>
<protein>
    <recommendedName>
        <fullName evidence="1">C2 domain-containing protein</fullName>
    </recommendedName>
</protein>
<dbReference type="OMA" id="MSELYVP"/>
<proteinExistence type="predicted"/>
<evidence type="ECO:0000313" key="2">
    <source>
        <dbReference type="EMBL" id="KNC98686.1"/>
    </source>
</evidence>
<dbReference type="RefSeq" id="XP_016606726.1">
    <property type="nucleotide sequence ID" value="XM_016754581.1"/>
</dbReference>
<evidence type="ECO:0000313" key="3">
    <source>
        <dbReference type="Proteomes" id="UP000053201"/>
    </source>
</evidence>
<evidence type="ECO:0000259" key="1">
    <source>
        <dbReference type="PROSITE" id="PS50004"/>
    </source>
</evidence>
<dbReference type="PROSITE" id="PS50004">
    <property type="entry name" value="C2"/>
    <property type="match status" value="1"/>
</dbReference>
<dbReference type="GO" id="GO:0010628">
    <property type="term" value="P:positive regulation of gene expression"/>
    <property type="evidence" value="ECO:0007669"/>
    <property type="project" value="TreeGrafter"/>
</dbReference>
<dbReference type="PANTHER" id="PTHR47800:SF5">
    <property type="entry name" value="FER-1-LIKE PROTEIN 6"/>
    <property type="match status" value="1"/>
</dbReference>
<sequence length="461" mass="52394">MCDSPSHFFGCQFRFPGSLRSISKSPCSYPSIRTFTMTAMFPGRITLALTLHRATNLPKTDRIGHIDPYVKVSFQSTQCKSQKSSALSDTPDPVWNEKLIFNLEEAVVTGGHTVMLEIYDEDTFRDERVGFVEVTVTRELFGVVAGKAIRHQFPITYVKSKHNTLAQSYLEVSFSCVYSYDTVARWVQNNIPASVCNFMDKRLYVPFPPEWHGLLLGLEFENGGDKIDFKVFTTIPDEGTYVDLALTSEPKSRIRRRGTVTGEPTPIKGTHLRYYEEVKLDDVPIEMDWNMVAVWKFKKSSVESIDLAKIVQAHGWKGTLSYQAASQILQGVELDPQDETIYFPLPSQYTFTTEDLIEPSSFVLVDWDKNNCDMKILVLDTPSNAGVGYDLSITGVEYNKKTSDVYVPPRPILGGRYRATRRVELDDVPYGVPLTNIKWEKLRLEEGKELRVGQFIKLTPW</sequence>
<dbReference type="Gene3D" id="2.60.40.150">
    <property type="entry name" value="C2 domain"/>
    <property type="match status" value="1"/>
</dbReference>
<dbReference type="STRING" id="645134.A0A0L0HCK5"/>
<gene>
    <name evidence="2" type="ORF">SPPG_06367</name>
</gene>
<dbReference type="CDD" id="cd00030">
    <property type="entry name" value="C2"/>
    <property type="match status" value="1"/>
</dbReference>
<dbReference type="EMBL" id="KQ257460">
    <property type="protein sequence ID" value="KNC98686.1"/>
    <property type="molecule type" value="Genomic_DNA"/>
</dbReference>
<organism evidence="2 3">
    <name type="scientific">Spizellomyces punctatus (strain DAOM BR117)</name>
    <dbReference type="NCBI Taxonomy" id="645134"/>
    <lineage>
        <taxon>Eukaryota</taxon>
        <taxon>Fungi</taxon>
        <taxon>Fungi incertae sedis</taxon>
        <taxon>Chytridiomycota</taxon>
        <taxon>Chytridiomycota incertae sedis</taxon>
        <taxon>Chytridiomycetes</taxon>
        <taxon>Spizellomycetales</taxon>
        <taxon>Spizellomycetaceae</taxon>
        <taxon>Spizellomyces</taxon>
    </lineage>
</organism>
<dbReference type="InterPro" id="IPR035892">
    <property type="entry name" value="C2_domain_sf"/>
</dbReference>
<dbReference type="Pfam" id="PF00168">
    <property type="entry name" value="C2"/>
    <property type="match status" value="1"/>
</dbReference>
<dbReference type="AlphaFoldDB" id="A0A0L0HCK5"/>
<dbReference type="InParanoid" id="A0A0L0HCK5"/>
<dbReference type="SUPFAM" id="SSF49562">
    <property type="entry name" value="C2 domain (Calcium/lipid-binding domain, CaLB)"/>
    <property type="match status" value="1"/>
</dbReference>
<reference evidence="2 3" key="1">
    <citation type="submission" date="2009-08" db="EMBL/GenBank/DDBJ databases">
        <title>The Genome Sequence of Spizellomyces punctatus strain DAOM BR117.</title>
        <authorList>
            <consortium name="The Broad Institute Genome Sequencing Platform"/>
            <person name="Russ C."/>
            <person name="Cuomo C."/>
            <person name="Shea T."/>
            <person name="Young S.K."/>
            <person name="Zeng Q."/>
            <person name="Koehrsen M."/>
            <person name="Haas B."/>
            <person name="Borodovsky M."/>
            <person name="Guigo R."/>
            <person name="Alvarado L."/>
            <person name="Berlin A."/>
            <person name="Bochicchio J."/>
            <person name="Borenstein D."/>
            <person name="Chapman S."/>
            <person name="Chen Z."/>
            <person name="Engels R."/>
            <person name="Freedman E."/>
            <person name="Gellesch M."/>
            <person name="Goldberg J."/>
            <person name="Griggs A."/>
            <person name="Gujja S."/>
            <person name="Heiman D."/>
            <person name="Hepburn T."/>
            <person name="Howarth C."/>
            <person name="Jen D."/>
            <person name="Larson L."/>
            <person name="Lewis B."/>
            <person name="Mehta T."/>
            <person name="Park D."/>
            <person name="Pearson M."/>
            <person name="Roberts A."/>
            <person name="Saif S."/>
            <person name="Shenoy N."/>
            <person name="Sisk P."/>
            <person name="Stolte C."/>
            <person name="Sykes S."/>
            <person name="Thomson T."/>
            <person name="Walk T."/>
            <person name="White J."/>
            <person name="Yandava C."/>
            <person name="Burger G."/>
            <person name="Gray M.W."/>
            <person name="Holland P.W.H."/>
            <person name="King N."/>
            <person name="Lang F.B.F."/>
            <person name="Roger A.J."/>
            <person name="Ruiz-Trillo I."/>
            <person name="Lander E."/>
            <person name="Nusbaum C."/>
        </authorList>
    </citation>
    <scope>NUCLEOTIDE SEQUENCE [LARGE SCALE GENOMIC DNA]</scope>
    <source>
        <strain evidence="2 3">DAOM BR117</strain>
    </source>
</reference>
<name>A0A0L0HCK5_SPIPD</name>
<accession>A0A0L0HCK5</accession>
<dbReference type="InterPro" id="IPR000008">
    <property type="entry name" value="C2_dom"/>
</dbReference>
<dbReference type="GeneID" id="27689679"/>
<dbReference type="PANTHER" id="PTHR47800">
    <property type="entry name" value="C2 DOMAIN-CONTAINING PROTEIN"/>
    <property type="match status" value="1"/>
</dbReference>
<feature type="domain" description="C2" evidence="1">
    <location>
        <begin position="24"/>
        <end position="153"/>
    </location>
</feature>
<dbReference type="VEuPathDB" id="FungiDB:SPPG_06367"/>
<keyword evidence="3" id="KW-1185">Reference proteome</keyword>
<dbReference type="OrthoDB" id="270970at2759"/>
<dbReference type="eggNOG" id="KOG1012">
    <property type="taxonomic scope" value="Eukaryota"/>
</dbReference>
<dbReference type="Proteomes" id="UP000053201">
    <property type="component" value="Unassembled WGS sequence"/>
</dbReference>